<dbReference type="Proteomes" id="UP000237000">
    <property type="component" value="Unassembled WGS sequence"/>
</dbReference>
<sequence>MVWRLTERARVLMIKDGLISRVGLAENVSRWKDMLKNNDELLVQSQNWVGICLDSGDLV</sequence>
<accession>A0A2P5FER0</accession>
<proteinExistence type="predicted"/>
<reference evidence="2" key="1">
    <citation type="submission" date="2016-06" db="EMBL/GenBank/DDBJ databases">
        <title>Parallel loss of symbiosis genes in relatives of nitrogen-fixing non-legume Parasponia.</title>
        <authorList>
            <person name="Van Velzen R."/>
            <person name="Holmer R."/>
            <person name="Bu F."/>
            <person name="Rutten L."/>
            <person name="Van Zeijl A."/>
            <person name="Liu W."/>
            <person name="Santuari L."/>
            <person name="Cao Q."/>
            <person name="Sharma T."/>
            <person name="Shen D."/>
            <person name="Roswanjaya Y."/>
            <person name="Wardhani T."/>
            <person name="Kalhor M.S."/>
            <person name="Jansen J."/>
            <person name="Van den Hoogen J."/>
            <person name="Gungor B."/>
            <person name="Hartog M."/>
            <person name="Hontelez J."/>
            <person name="Verver J."/>
            <person name="Yang W.-C."/>
            <person name="Schijlen E."/>
            <person name="Repin R."/>
            <person name="Schilthuizen M."/>
            <person name="Schranz E."/>
            <person name="Heidstra R."/>
            <person name="Miyata K."/>
            <person name="Fedorova E."/>
            <person name="Kohlen W."/>
            <person name="Bisseling T."/>
            <person name="Smit S."/>
            <person name="Geurts R."/>
        </authorList>
    </citation>
    <scope>NUCLEOTIDE SEQUENCE [LARGE SCALE GENOMIC DNA]</scope>
    <source>
        <strain evidence="2">cv. RG33-2</strain>
    </source>
</reference>
<organism evidence="1 2">
    <name type="scientific">Trema orientale</name>
    <name type="common">Charcoal tree</name>
    <name type="synonym">Celtis orientalis</name>
    <dbReference type="NCBI Taxonomy" id="63057"/>
    <lineage>
        <taxon>Eukaryota</taxon>
        <taxon>Viridiplantae</taxon>
        <taxon>Streptophyta</taxon>
        <taxon>Embryophyta</taxon>
        <taxon>Tracheophyta</taxon>
        <taxon>Spermatophyta</taxon>
        <taxon>Magnoliopsida</taxon>
        <taxon>eudicotyledons</taxon>
        <taxon>Gunneridae</taxon>
        <taxon>Pentapetalae</taxon>
        <taxon>rosids</taxon>
        <taxon>fabids</taxon>
        <taxon>Rosales</taxon>
        <taxon>Cannabaceae</taxon>
        <taxon>Trema</taxon>
    </lineage>
</organism>
<dbReference type="EMBL" id="JXTC01000039">
    <property type="protein sequence ID" value="PON96277.1"/>
    <property type="molecule type" value="Genomic_DNA"/>
</dbReference>
<evidence type="ECO:0000313" key="2">
    <source>
        <dbReference type="Proteomes" id="UP000237000"/>
    </source>
</evidence>
<comment type="caution">
    <text evidence="1">The sequence shown here is derived from an EMBL/GenBank/DDBJ whole genome shotgun (WGS) entry which is preliminary data.</text>
</comment>
<dbReference type="InParanoid" id="A0A2P5FER0"/>
<name>A0A2P5FER0_TREOI</name>
<protein>
    <submittedName>
        <fullName evidence="1">Uncharacterized protein</fullName>
    </submittedName>
</protein>
<evidence type="ECO:0000313" key="1">
    <source>
        <dbReference type="EMBL" id="PON96277.1"/>
    </source>
</evidence>
<keyword evidence="2" id="KW-1185">Reference proteome</keyword>
<feature type="non-terminal residue" evidence="1">
    <location>
        <position position="59"/>
    </location>
</feature>
<gene>
    <name evidence="1" type="ORF">TorRG33x02_078660</name>
</gene>
<dbReference type="AlphaFoldDB" id="A0A2P5FER0"/>